<dbReference type="STRING" id="1317122.ATO12_13715"/>
<dbReference type="InterPro" id="IPR013783">
    <property type="entry name" value="Ig-like_fold"/>
</dbReference>
<gene>
    <name evidence="1" type="ORF">ATO12_13715</name>
</gene>
<proteinExistence type="predicted"/>
<reference evidence="1 2" key="1">
    <citation type="submission" date="2014-04" db="EMBL/GenBank/DDBJ databases">
        <title>Aquimarina sp. 22II-S11-z7 Genome Sequencing.</title>
        <authorList>
            <person name="Lai Q."/>
        </authorList>
    </citation>
    <scope>NUCLEOTIDE SEQUENCE [LARGE SCALE GENOMIC DNA]</scope>
    <source>
        <strain evidence="1 2">22II-S11-z7</strain>
    </source>
</reference>
<dbReference type="OrthoDB" id="1121506at2"/>
<evidence type="ECO:0000313" key="2">
    <source>
        <dbReference type="Proteomes" id="UP000023541"/>
    </source>
</evidence>
<dbReference type="Proteomes" id="UP000023541">
    <property type="component" value="Unassembled WGS sequence"/>
</dbReference>
<dbReference type="PROSITE" id="PS51257">
    <property type="entry name" value="PROKAR_LIPOPROTEIN"/>
    <property type="match status" value="1"/>
</dbReference>
<dbReference type="AlphaFoldDB" id="A0A023BVD4"/>
<dbReference type="RefSeq" id="WP_034241465.1">
    <property type="nucleotide sequence ID" value="NZ_AQRA01000004.1"/>
</dbReference>
<name>A0A023BVD4_9FLAO</name>
<comment type="caution">
    <text evidence="1">The sequence shown here is derived from an EMBL/GenBank/DDBJ whole genome shotgun (WGS) entry which is preliminary data.</text>
</comment>
<dbReference type="Gene3D" id="2.60.40.10">
    <property type="entry name" value="Immunoglobulins"/>
    <property type="match status" value="3"/>
</dbReference>
<organism evidence="1 2">
    <name type="scientific">Aquimarina atlantica</name>
    <dbReference type="NCBI Taxonomy" id="1317122"/>
    <lineage>
        <taxon>Bacteria</taxon>
        <taxon>Pseudomonadati</taxon>
        <taxon>Bacteroidota</taxon>
        <taxon>Flavobacteriia</taxon>
        <taxon>Flavobacteriales</taxon>
        <taxon>Flavobacteriaceae</taxon>
        <taxon>Aquimarina</taxon>
    </lineage>
</organism>
<dbReference type="eggNOG" id="COG4733">
    <property type="taxonomic scope" value="Bacteria"/>
</dbReference>
<evidence type="ECO:0000313" key="1">
    <source>
        <dbReference type="EMBL" id="EZH73935.1"/>
    </source>
</evidence>
<dbReference type="SUPFAM" id="SSF49265">
    <property type="entry name" value="Fibronectin type III"/>
    <property type="match status" value="1"/>
</dbReference>
<protein>
    <recommendedName>
        <fullName evidence="3">Fibronectin type-III domain-containing protein</fullName>
    </recommendedName>
</protein>
<keyword evidence="2" id="KW-1185">Reference proteome</keyword>
<dbReference type="EMBL" id="AQRA01000004">
    <property type="protein sequence ID" value="EZH73935.1"/>
    <property type="molecule type" value="Genomic_DNA"/>
</dbReference>
<sequence length="319" mass="35469">MKKIVSIGVIFGSLFLLIACDDVLEENITDDLVTTVAPKDKSNLDGNSVQFRWDELADADDYRIQVVEEATQRSVLDSLVKGNNFTYGLNPGEYSWRIRGENFAYTTAYSFPISFTLSVSDDLTNQTVFLTSPSENFYTNKDALILTWDRIQSATSYTVVVDKTIQGNTATEIQTPDLTNNNFTLSSTVMSEDAIYTWKVKAVNDNSETKFSTRKIFLDTQAPNQPTLASPNNDAKGSSPITFTWNIPSDTGEIQSTLSSVIEVATDSGFATIIETVPTSSNSQEITFSNLGDYYWRVRILDQAGNKSIYSEVRKITVE</sequence>
<evidence type="ECO:0008006" key="3">
    <source>
        <dbReference type="Google" id="ProtNLM"/>
    </source>
</evidence>
<dbReference type="InterPro" id="IPR036116">
    <property type="entry name" value="FN3_sf"/>
</dbReference>
<accession>A0A023BVD4</accession>